<organism evidence="8">
    <name type="scientific">Castor canadensis</name>
    <name type="common">American beaver</name>
    <dbReference type="NCBI Taxonomy" id="51338"/>
    <lineage>
        <taxon>Eukaryota</taxon>
        <taxon>Metazoa</taxon>
        <taxon>Chordata</taxon>
        <taxon>Craniata</taxon>
        <taxon>Vertebrata</taxon>
        <taxon>Euteleostomi</taxon>
        <taxon>Mammalia</taxon>
        <taxon>Eutheria</taxon>
        <taxon>Euarchontoglires</taxon>
        <taxon>Glires</taxon>
        <taxon>Rodentia</taxon>
        <taxon>Castorimorpha</taxon>
        <taxon>Castoridae</taxon>
        <taxon>Castor</taxon>
    </lineage>
</organism>
<feature type="domain" description="ENPP1-3/EXOG-like endonuclease/phosphodiesterase" evidence="6">
    <location>
        <begin position="445"/>
        <end position="665"/>
    </location>
</feature>
<dbReference type="GO" id="GO:0004528">
    <property type="term" value="F:phosphodiesterase I activity"/>
    <property type="evidence" value="ECO:0007669"/>
    <property type="project" value="TreeGrafter"/>
</dbReference>
<evidence type="ECO:0008006" key="9">
    <source>
        <dbReference type="Google" id="ProtNLM"/>
    </source>
</evidence>
<evidence type="ECO:0000313" key="8">
    <source>
        <dbReference type="Ensembl" id="ENSCCNP00000028035.1"/>
    </source>
</evidence>
<feature type="region of interest" description="Disordered" evidence="5">
    <location>
        <begin position="79"/>
        <end position="136"/>
    </location>
</feature>
<dbReference type="Ensembl" id="ENSCCNT00000035443.1">
    <property type="protein sequence ID" value="ENSCCNP00000028035.1"/>
    <property type="gene ID" value="ENSCCNG00000027014.1"/>
</dbReference>
<evidence type="ECO:0000256" key="4">
    <source>
        <dbReference type="ARBA" id="ARBA00023180"/>
    </source>
</evidence>
<dbReference type="Pfam" id="PF01223">
    <property type="entry name" value="Endonuclease_NS"/>
    <property type="match status" value="1"/>
</dbReference>
<feature type="compositionally biased region" description="Basic residues" evidence="5">
    <location>
        <begin position="109"/>
        <end position="121"/>
    </location>
</feature>
<dbReference type="GO" id="GO:0005509">
    <property type="term" value="F:calcium ion binding"/>
    <property type="evidence" value="ECO:0007669"/>
    <property type="project" value="TreeGrafter"/>
</dbReference>
<protein>
    <recommendedName>
        <fullName evidence="9">Ectonucleotide pyrophosphatase/phosphodiesterase family member 2</fullName>
    </recommendedName>
</protein>
<feature type="domain" description="DNA/RNA non-specific endonuclease/pyrophosphatase/phosphodiesterase" evidence="7">
    <location>
        <begin position="436"/>
        <end position="665"/>
    </location>
</feature>
<dbReference type="GO" id="GO:0034638">
    <property type="term" value="P:phosphatidylcholine catabolic process"/>
    <property type="evidence" value="ECO:0007669"/>
    <property type="project" value="TreeGrafter"/>
</dbReference>
<dbReference type="GO" id="GO:0044849">
    <property type="term" value="P:estrous cycle"/>
    <property type="evidence" value="ECO:0007669"/>
    <property type="project" value="TreeGrafter"/>
</dbReference>
<dbReference type="GO" id="GO:0047391">
    <property type="term" value="F:alkylglycerophosphoethanolamine phosphodiesterase activity"/>
    <property type="evidence" value="ECO:0007669"/>
    <property type="project" value="TreeGrafter"/>
</dbReference>
<dbReference type="InterPro" id="IPR044929">
    <property type="entry name" value="DNA/RNA_non-sp_Endonuclease_sf"/>
</dbReference>
<dbReference type="GO" id="GO:0005615">
    <property type="term" value="C:extracellular space"/>
    <property type="evidence" value="ECO:0007669"/>
    <property type="project" value="TreeGrafter"/>
</dbReference>
<evidence type="ECO:0000256" key="2">
    <source>
        <dbReference type="ARBA" id="ARBA00022801"/>
    </source>
</evidence>
<dbReference type="SUPFAM" id="SSF54060">
    <property type="entry name" value="His-Me finger endonucleases"/>
    <property type="match status" value="1"/>
</dbReference>
<dbReference type="InterPro" id="IPR002591">
    <property type="entry name" value="Phosphodiest/P_Trfase"/>
</dbReference>
<dbReference type="FunFam" id="3.40.570.10:FF:000001">
    <property type="entry name" value="Ectonucleotide pyrophosphatase/phosphodiesterase family member 2"/>
    <property type="match status" value="1"/>
</dbReference>
<dbReference type="PANTHER" id="PTHR10151:SF21">
    <property type="entry name" value="ECTONUCLEOTIDE PYROPHOSPHATASE_PHOSPHODIESTERASE FAMILY MEMBER 2"/>
    <property type="match status" value="1"/>
</dbReference>
<dbReference type="CDD" id="cd00091">
    <property type="entry name" value="NUC"/>
    <property type="match status" value="1"/>
</dbReference>
<dbReference type="AlphaFoldDB" id="A0A8C0XL06"/>
<evidence type="ECO:0000259" key="6">
    <source>
        <dbReference type="SMART" id="SM00477"/>
    </source>
</evidence>
<dbReference type="Gene3D" id="3.40.570.10">
    <property type="entry name" value="Extracellular Endonuclease, subunit A"/>
    <property type="match status" value="1"/>
</dbReference>
<dbReference type="PANTHER" id="PTHR10151">
    <property type="entry name" value="ECTONUCLEOTIDE PYROPHOSPHATASE/PHOSPHODIESTERASE"/>
    <property type="match status" value="1"/>
</dbReference>
<dbReference type="SMART" id="SM00892">
    <property type="entry name" value="Endonuclease_NS"/>
    <property type="match status" value="1"/>
</dbReference>
<proteinExistence type="predicted"/>
<dbReference type="GO" id="GO:0003676">
    <property type="term" value="F:nucleic acid binding"/>
    <property type="evidence" value="ECO:0007669"/>
    <property type="project" value="InterPro"/>
</dbReference>
<dbReference type="InterPro" id="IPR020821">
    <property type="entry name" value="ENPP1-3/EXOG-like_nuc-like"/>
</dbReference>
<dbReference type="InterPro" id="IPR044925">
    <property type="entry name" value="His-Me_finger_sf"/>
</dbReference>
<keyword evidence="4" id="KW-0325">Glycoprotein</keyword>
<dbReference type="InterPro" id="IPR001604">
    <property type="entry name" value="Endo_G_ENPP1-like_dom"/>
</dbReference>
<dbReference type="SUPFAM" id="SSF53649">
    <property type="entry name" value="Alkaline phosphatase-like"/>
    <property type="match status" value="1"/>
</dbReference>
<evidence type="ECO:0000259" key="7">
    <source>
        <dbReference type="SMART" id="SM00892"/>
    </source>
</evidence>
<evidence type="ECO:0000256" key="5">
    <source>
        <dbReference type="SAM" id="MobiDB-lite"/>
    </source>
</evidence>
<gene>
    <name evidence="8" type="primary">LOC109688707</name>
</gene>
<dbReference type="SMART" id="SM00477">
    <property type="entry name" value="NUC"/>
    <property type="match status" value="1"/>
</dbReference>
<reference evidence="8" key="1">
    <citation type="submission" date="2023-09" db="UniProtKB">
        <authorList>
            <consortium name="Ensembl"/>
        </authorList>
    </citation>
    <scope>IDENTIFICATION</scope>
</reference>
<accession>A0A8C0XL06</accession>
<keyword evidence="3" id="KW-0862">Zinc</keyword>
<name>A0A8C0XL06_CASCN</name>
<evidence type="ECO:0000256" key="3">
    <source>
        <dbReference type="ARBA" id="ARBA00022833"/>
    </source>
</evidence>
<evidence type="ECO:0000256" key="1">
    <source>
        <dbReference type="ARBA" id="ARBA00001947"/>
    </source>
</evidence>
<dbReference type="InterPro" id="IPR017850">
    <property type="entry name" value="Alkaline_phosphatase_core_sf"/>
</dbReference>
<dbReference type="Gene3D" id="3.40.720.10">
    <property type="entry name" value="Alkaline Phosphatase, subunit A"/>
    <property type="match status" value="1"/>
</dbReference>
<comment type="cofactor">
    <cofactor evidence="1">
        <name>Zn(2+)</name>
        <dbReference type="ChEBI" id="CHEBI:29105"/>
    </cofactor>
</comment>
<dbReference type="Pfam" id="PF01663">
    <property type="entry name" value="Phosphodiest"/>
    <property type="match status" value="1"/>
</dbReference>
<sequence length="683" mass="78680">KVCLLLIIGAIFFSLTFFAFSVTFCWAAFLGLEAELWLAGPYLQMAKNPSEKQESSPPLNNLRLKYSAVLNWESMSLLPDPEGETSSESRHLYPPVQESSYGSPLTPAKRPKRKVAPKRRQERPIAPPKKRRRKLHRMDHYAAEAHQDKMTNPLREIDKTVGQLMDGLKQLKLHRCVNVIFVGDHGMEDVTCDRTEFLSNYLTNVDDITLVPGTLGRIRPKFSNNAKYDPKVIIANLTCKKPDQHFKPYMKQHLPKRLHYANNRRIEDIHLLVDRRWHVARKPLDVYKKPSGKCFFQGDHGFDNKVNSMQTVFVGYGPTFKYKTKVPPFENIELYNVMCDLLGLKPAPNNGTHGSLNHLLRTISFRPTMPEEVTRPNYPGIMYLQSDFDLGCTCDDKVEPKNKLDELNKRLHTKGSTEGKGLFQKQSDKFCLLVEDLLFISQVFRPIWQSLFYVHKKPSAEVSGIPEHLTNCVRPDVRVSPSFSQNCLAYKNDKQMSYGFLFPPYLSSSPEAKYDAFLVTNMVPMYPAFKRIWNYFQRVLVKKYASERNGVNVISGPIFDYDYDGLRDTEDEIKQYVEGSSIPVPTHYYSIITSCLDFTQPADKCDGPLSVSSFILPHRSDNDESCNNSEDESKWVEELIKMHTARVRDIEHLTSLDFFRKTSRSYSEILTLKTYLHTYESEI</sequence>
<dbReference type="GO" id="GO:0008270">
    <property type="term" value="F:zinc ion binding"/>
    <property type="evidence" value="ECO:0007669"/>
    <property type="project" value="TreeGrafter"/>
</dbReference>
<dbReference type="GO" id="GO:0004622">
    <property type="term" value="F:phosphatidylcholine lysophospholipase activity"/>
    <property type="evidence" value="ECO:0007669"/>
    <property type="project" value="TreeGrafter"/>
</dbReference>
<keyword evidence="2" id="KW-0378">Hydrolase</keyword>